<dbReference type="InterPro" id="IPR013745">
    <property type="entry name" value="Bit61/PRR5"/>
</dbReference>
<feature type="region of interest" description="Disordered" evidence="1">
    <location>
        <begin position="1"/>
        <end position="136"/>
    </location>
</feature>
<evidence type="ECO:0000256" key="1">
    <source>
        <dbReference type="SAM" id="MobiDB-lite"/>
    </source>
</evidence>
<evidence type="ECO:0008006" key="4">
    <source>
        <dbReference type="Google" id="ProtNLM"/>
    </source>
</evidence>
<dbReference type="EMBL" id="KZ988451">
    <property type="protein sequence ID" value="RKP12165.1"/>
    <property type="molecule type" value="Genomic_DNA"/>
</dbReference>
<feature type="compositionally biased region" description="Polar residues" evidence="1">
    <location>
        <begin position="48"/>
        <end position="58"/>
    </location>
</feature>
<feature type="compositionally biased region" description="Low complexity" evidence="1">
    <location>
        <begin position="70"/>
        <end position="87"/>
    </location>
</feature>
<dbReference type="AlphaFoldDB" id="A0A4P9Y0A2"/>
<proteinExistence type="predicted"/>
<evidence type="ECO:0000313" key="2">
    <source>
        <dbReference type="EMBL" id="RKP12165.1"/>
    </source>
</evidence>
<organism evidence="2 3">
    <name type="scientific">Piptocephalis cylindrospora</name>
    <dbReference type="NCBI Taxonomy" id="1907219"/>
    <lineage>
        <taxon>Eukaryota</taxon>
        <taxon>Fungi</taxon>
        <taxon>Fungi incertae sedis</taxon>
        <taxon>Zoopagomycota</taxon>
        <taxon>Zoopagomycotina</taxon>
        <taxon>Zoopagomycetes</taxon>
        <taxon>Zoopagales</taxon>
        <taxon>Piptocephalidaceae</taxon>
        <taxon>Piptocephalis</taxon>
    </lineage>
</organism>
<dbReference type="Proteomes" id="UP000267251">
    <property type="component" value="Unassembled WGS sequence"/>
</dbReference>
<dbReference type="OrthoDB" id="354304at2759"/>
<protein>
    <recommendedName>
        <fullName evidence="4">HbrB-like-domain-containing protein</fullName>
    </recommendedName>
</protein>
<gene>
    <name evidence="2" type="ORF">BJ684DRAFT_21272</name>
</gene>
<accession>A0A4P9Y0A2</accession>
<evidence type="ECO:0000313" key="3">
    <source>
        <dbReference type="Proteomes" id="UP000267251"/>
    </source>
</evidence>
<name>A0A4P9Y0A2_9FUNG</name>
<keyword evidence="3" id="KW-1185">Reference proteome</keyword>
<feature type="compositionally biased region" description="Polar residues" evidence="1">
    <location>
        <begin position="125"/>
        <end position="136"/>
    </location>
</feature>
<feature type="compositionally biased region" description="Polar residues" evidence="1">
    <location>
        <begin position="97"/>
        <end position="114"/>
    </location>
</feature>
<reference evidence="3" key="1">
    <citation type="journal article" date="2018" name="Nat. Microbiol.">
        <title>Leveraging single-cell genomics to expand the fungal tree of life.</title>
        <authorList>
            <person name="Ahrendt S.R."/>
            <person name="Quandt C.A."/>
            <person name="Ciobanu D."/>
            <person name="Clum A."/>
            <person name="Salamov A."/>
            <person name="Andreopoulos B."/>
            <person name="Cheng J.F."/>
            <person name="Woyke T."/>
            <person name="Pelin A."/>
            <person name="Henrissat B."/>
            <person name="Reynolds N.K."/>
            <person name="Benny G.L."/>
            <person name="Smith M.E."/>
            <person name="James T.Y."/>
            <person name="Grigoriev I.V."/>
        </authorList>
    </citation>
    <scope>NUCLEOTIDE SEQUENCE [LARGE SCALE GENOMIC DNA]</scope>
</reference>
<dbReference type="Pfam" id="PF08539">
    <property type="entry name" value="HbrB"/>
    <property type="match status" value="1"/>
</dbReference>
<sequence length="340" mass="37607">MPPVAPTTDTRLDPEVIKGKTPTRRVTNHIASLFPPLSQRGKSRSKSTTHSSNHSRNFSGDLGRGEGRRPGTPGSPSSHISRSSSTSRALAGDHYHSVSTSALPQYSPKGSASPLNGMPMARYPSSGTGDSIFPSTHDSNRSGWNSVCDQVLAVFTQADAYPNMVEVRVEGVTDLVRRAIFLTKDISLLQQDAAALIATGTQMLLPQPLHPSEFWDLVCLEDLLYRWQHLHTRVIPFLEAAFLPLRLAHQGTPWLEGLSRRTWLPSELALACWREVAIWPLLQPIQHATRQMDPTDPTGQALLLLTAQMLGRVCNAQKAVSSDRRRRLLDVWQEVAHRAR</sequence>